<dbReference type="RefSeq" id="WP_378799755.1">
    <property type="nucleotide sequence ID" value="NZ_JBHUER010000008.1"/>
</dbReference>
<evidence type="ECO:0000313" key="2">
    <source>
        <dbReference type="EMBL" id="MFD1703659.1"/>
    </source>
</evidence>
<feature type="signal peptide" evidence="1">
    <location>
        <begin position="1"/>
        <end position="21"/>
    </location>
</feature>
<comment type="caution">
    <text evidence="2">The sequence shown here is derived from an EMBL/GenBank/DDBJ whole genome shotgun (WGS) entry which is preliminary data.</text>
</comment>
<dbReference type="Proteomes" id="UP001597308">
    <property type="component" value="Unassembled WGS sequence"/>
</dbReference>
<protein>
    <recommendedName>
        <fullName evidence="4">Secreted protein</fullName>
    </recommendedName>
</protein>
<evidence type="ECO:0008006" key="4">
    <source>
        <dbReference type="Google" id="ProtNLM"/>
    </source>
</evidence>
<organism evidence="2 3">
    <name type="scientific">Methylopila henanensis</name>
    <dbReference type="NCBI Taxonomy" id="873516"/>
    <lineage>
        <taxon>Bacteria</taxon>
        <taxon>Pseudomonadati</taxon>
        <taxon>Pseudomonadota</taxon>
        <taxon>Alphaproteobacteria</taxon>
        <taxon>Hyphomicrobiales</taxon>
        <taxon>Methylopilaceae</taxon>
        <taxon>Methylopila</taxon>
    </lineage>
</organism>
<sequence>MKALVVLTAAAIALLAAPLQAAEPNLNTPPPGARAQPNVDPGDLGTALMSAAINADGTIARGEGVIATGTQRFSAGTYEVGFDRDITQCAYSVTVGESSIGSATPAVVGVTRRSGNPKGVFIQIRNPPDEANEDRDFFVLVFCGR</sequence>
<keyword evidence="3" id="KW-1185">Reference proteome</keyword>
<name>A0ABW4K8T7_9HYPH</name>
<feature type="chain" id="PRO_5047108852" description="Secreted protein" evidence="1">
    <location>
        <begin position="22"/>
        <end position="145"/>
    </location>
</feature>
<proteinExistence type="predicted"/>
<evidence type="ECO:0000256" key="1">
    <source>
        <dbReference type="SAM" id="SignalP"/>
    </source>
</evidence>
<evidence type="ECO:0000313" key="3">
    <source>
        <dbReference type="Proteomes" id="UP001597308"/>
    </source>
</evidence>
<accession>A0ABW4K8T7</accession>
<reference evidence="3" key="1">
    <citation type="journal article" date="2019" name="Int. J. Syst. Evol. Microbiol.">
        <title>The Global Catalogue of Microorganisms (GCM) 10K type strain sequencing project: providing services to taxonomists for standard genome sequencing and annotation.</title>
        <authorList>
            <consortium name="The Broad Institute Genomics Platform"/>
            <consortium name="The Broad Institute Genome Sequencing Center for Infectious Disease"/>
            <person name="Wu L."/>
            <person name="Ma J."/>
        </authorList>
    </citation>
    <scope>NUCLEOTIDE SEQUENCE [LARGE SCALE GENOMIC DNA]</scope>
    <source>
        <strain evidence="3">KCTC 23707</strain>
    </source>
</reference>
<gene>
    <name evidence="2" type="ORF">ACFSCV_11670</name>
</gene>
<keyword evidence="1" id="KW-0732">Signal</keyword>
<dbReference type="EMBL" id="JBHUER010000008">
    <property type="protein sequence ID" value="MFD1703659.1"/>
    <property type="molecule type" value="Genomic_DNA"/>
</dbReference>